<dbReference type="InterPro" id="IPR009078">
    <property type="entry name" value="Ferritin-like_SF"/>
</dbReference>
<dbReference type="PANTHER" id="PTHR42782">
    <property type="entry name" value="SI:CH73-314G15.3"/>
    <property type="match status" value="1"/>
</dbReference>
<dbReference type="EMBL" id="GG738869">
    <property type="protein sequence ID" value="EFC44156.1"/>
    <property type="molecule type" value="Genomic_DNA"/>
</dbReference>
<organism evidence="3">
    <name type="scientific">Naegleria gruberi</name>
    <name type="common">Amoeba</name>
    <dbReference type="NCBI Taxonomy" id="5762"/>
    <lineage>
        <taxon>Eukaryota</taxon>
        <taxon>Discoba</taxon>
        <taxon>Heterolobosea</taxon>
        <taxon>Tetramitia</taxon>
        <taxon>Eutetramitia</taxon>
        <taxon>Vahlkampfiidae</taxon>
        <taxon>Naegleria</taxon>
    </lineage>
</organism>
<dbReference type="SUPFAM" id="SSF47240">
    <property type="entry name" value="Ferritin-like"/>
    <property type="match status" value="1"/>
</dbReference>
<reference evidence="2 3" key="1">
    <citation type="journal article" date="2010" name="Cell">
        <title>The genome of Naegleria gruberi illuminates early eukaryotic versatility.</title>
        <authorList>
            <person name="Fritz-Laylin L.K."/>
            <person name="Prochnik S.E."/>
            <person name="Ginger M.L."/>
            <person name="Dacks J.B."/>
            <person name="Carpenter M.L."/>
            <person name="Field M.C."/>
            <person name="Kuo A."/>
            <person name="Paredez A."/>
            <person name="Chapman J."/>
            <person name="Pham J."/>
            <person name="Shu S."/>
            <person name="Neupane R."/>
            <person name="Cipriano M."/>
            <person name="Mancuso J."/>
            <person name="Tu H."/>
            <person name="Salamov A."/>
            <person name="Lindquist E."/>
            <person name="Shapiro H."/>
            <person name="Lucas S."/>
            <person name="Grigoriev I.V."/>
            <person name="Cande W.Z."/>
            <person name="Fulton C."/>
            <person name="Rokhsar D.S."/>
            <person name="Dawson S.C."/>
        </authorList>
    </citation>
    <scope>NUCLEOTIDE SEQUENCE [LARGE SCALE GENOMIC DNA]</scope>
    <source>
        <strain evidence="2 3">NEG-M</strain>
    </source>
</reference>
<dbReference type="AlphaFoldDB" id="D2VFX5"/>
<dbReference type="OrthoDB" id="426882at2759"/>
<dbReference type="InParanoid" id="D2VFX5"/>
<dbReference type="CDD" id="cd00657">
    <property type="entry name" value="Ferritin_like"/>
    <property type="match status" value="1"/>
</dbReference>
<dbReference type="PANTHER" id="PTHR42782:SF2">
    <property type="entry name" value="3-OXOACYL-[ACYL-CARRIER-PROTEIN] SYNTHASE-LIKE PROTEIN"/>
    <property type="match status" value="1"/>
</dbReference>
<evidence type="ECO:0000313" key="3">
    <source>
        <dbReference type="Proteomes" id="UP000006671"/>
    </source>
</evidence>
<dbReference type="STRING" id="5762.D2VFX5"/>
<accession>D2VFX5</accession>
<dbReference type="InterPro" id="IPR007402">
    <property type="entry name" value="DUF455"/>
</dbReference>
<protein>
    <submittedName>
        <fullName evidence="2">Predicted protein</fullName>
    </submittedName>
</protein>
<sequence length="295" mass="34412">MAEKLFREGKITARGFNDFSSSLQFMMENRPPQTPQRPDNVTIVLDRKQLHKRGGGTVENRAALVHSICHMESYAIDLSWDILVRFAILEYLPDEFLVDWFEVAIDECRHFRMLNKRLAELDSKYYYGAFPTHGGLWESSIQTEHDVMLRLCILHMVHEARGLDRTPTNIKRLKDAKDNVSADVLTIILEEEISHVEKGVKWFKFCCTHLVNEERKQKGLECLTDIDEDLIIEYFHKMVKQNTSSGVLRPPFNVEARHKAGFTAKWYEPLANSEPMKPKHHQQTTIEEEEEEIIK</sequence>
<dbReference type="GeneID" id="8848076"/>
<dbReference type="eggNOG" id="ENOG502QTFW">
    <property type="taxonomic scope" value="Eukaryota"/>
</dbReference>
<dbReference type="RefSeq" id="XP_002676900.1">
    <property type="nucleotide sequence ID" value="XM_002676854.1"/>
</dbReference>
<name>D2VFX5_NAEGR</name>
<feature type="region of interest" description="Disordered" evidence="1">
    <location>
        <begin position="273"/>
        <end position="295"/>
    </location>
</feature>
<dbReference type="VEuPathDB" id="AmoebaDB:NAEGRDRAFT_36730"/>
<dbReference type="KEGG" id="ngr:NAEGRDRAFT_36730"/>
<dbReference type="Pfam" id="PF04305">
    <property type="entry name" value="DUF455"/>
    <property type="match status" value="1"/>
</dbReference>
<dbReference type="PIRSF" id="PIRSF012318">
    <property type="entry name" value="UCP012318"/>
    <property type="match status" value="1"/>
</dbReference>
<keyword evidence="3" id="KW-1185">Reference proteome</keyword>
<dbReference type="OMA" id="WRFAGMP"/>
<dbReference type="Proteomes" id="UP000006671">
    <property type="component" value="Unassembled WGS sequence"/>
</dbReference>
<feature type="compositionally biased region" description="Acidic residues" evidence="1">
    <location>
        <begin position="286"/>
        <end position="295"/>
    </location>
</feature>
<evidence type="ECO:0000256" key="1">
    <source>
        <dbReference type="SAM" id="MobiDB-lite"/>
    </source>
</evidence>
<proteinExistence type="predicted"/>
<gene>
    <name evidence="2" type="ORF">NAEGRDRAFT_36730</name>
</gene>
<evidence type="ECO:0000313" key="2">
    <source>
        <dbReference type="EMBL" id="EFC44156.1"/>
    </source>
</evidence>
<dbReference type="InterPro" id="IPR011197">
    <property type="entry name" value="UCP012318"/>
</dbReference>